<feature type="region of interest" description="Disordered" evidence="1">
    <location>
        <begin position="513"/>
        <end position="533"/>
    </location>
</feature>
<dbReference type="EMBL" id="JAMRXG010000012">
    <property type="protein sequence ID" value="MCM6776927.1"/>
    <property type="molecule type" value="Genomic_DNA"/>
</dbReference>
<dbReference type="Proteomes" id="UP001139157">
    <property type="component" value="Unassembled WGS sequence"/>
</dbReference>
<feature type="transmembrane region" description="Helical" evidence="2">
    <location>
        <begin position="30"/>
        <end position="51"/>
    </location>
</feature>
<keyword evidence="2" id="KW-0812">Transmembrane</keyword>
<feature type="transmembrane region" description="Helical" evidence="2">
    <location>
        <begin position="100"/>
        <end position="122"/>
    </location>
</feature>
<keyword evidence="2" id="KW-1133">Transmembrane helix</keyword>
<sequence>MTFGGPSTSSLTWLGGAGPEIDDPHERSGYAVGGAAVLLFAAVAGLAVALAGHAAHWPLAVVAVLAVLAALLVGSIARALATASLSGRMQSSARRRGDLFGRMAIAALAGVLIAELASTVLLGGTVDRSLDERARREAESAPTVVTARGRLDQARADRAALDRTISKAQGDIDQALVVARCEYNPTDQCPRTRITGVPGRGPESRTANAMLEDARGRLAAAQNQIPPLDARITDREQDLDQARTAAFHTGDRGLGARWLAMHDYTLGHGGALLLRSSIIVLGVLLALLPLLLRWWRGETSFDRRRAARTVTERAEQAAAEAIAVQRAQVRVETEKLRADQELASARLAAHAETAIDRERQRKRIIAAIGNLEIGVTEPQRRAVAEFEALAQLPAGAPAADRKDSPVSQEGNTPNLPAQLAPSALAPTGPAGAVVPAQPAAPPAKKSGGLELPVIGTVPFTDTAARWIRPLVPSFVANAIDTATSPLRTVRQAFEEAEEITFTLRRTRKVTVNSEDSAQPYAPAGYQLRPDQPGYPQQVAAQVVDAQYPQAYHDPRYSALPSSQGGHGLPGTDRRDALPGRAGGGELEHRGPRELPPGSRPE</sequence>
<feature type="compositionally biased region" description="Low complexity" evidence="1">
    <location>
        <begin position="413"/>
        <end position="437"/>
    </location>
</feature>
<feature type="transmembrane region" description="Helical" evidence="2">
    <location>
        <begin position="57"/>
        <end position="80"/>
    </location>
</feature>
<organism evidence="3 4">
    <name type="scientific">Nocardia pulmonis</name>
    <dbReference type="NCBI Taxonomy" id="2951408"/>
    <lineage>
        <taxon>Bacteria</taxon>
        <taxon>Bacillati</taxon>
        <taxon>Actinomycetota</taxon>
        <taxon>Actinomycetes</taxon>
        <taxon>Mycobacteriales</taxon>
        <taxon>Nocardiaceae</taxon>
        <taxon>Nocardia</taxon>
    </lineage>
</organism>
<dbReference type="InterPro" id="IPR025519">
    <property type="entry name" value="DUF4407"/>
</dbReference>
<protein>
    <submittedName>
        <fullName evidence="3">DUF4407 domain-containing protein</fullName>
    </submittedName>
</protein>
<feature type="transmembrane region" description="Helical" evidence="2">
    <location>
        <begin position="272"/>
        <end position="295"/>
    </location>
</feature>
<comment type="caution">
    <text evidence="3">The sequence shown here is derived from an EMBL/GenBank/DDBJ whole genome shotgun (WGS) entry which is preliminary data.</text>
</comment>
<evidence type="ECO:0000313" key="4">
    <source>
        <dbReference type="Proteomes" id="UP001139157"/>
    </source>
</evidence>
<feature type="region of interest" description="Disordered" evidence="1">
    <location>
        <begin position="394"/>
        <end position="445"/>
    </location>
</feature>
<evidence type="ECO:0000256" key="1">
    <source>
        <dbReference type="SAM" id="MobiDB-lite"/>
    </source>
</evidence>
<keyword evidence="2" id="KW-0472">Membrane</keyword>
<accession>A0A9X2EA41</accession>
<evidence type="ECO:0000313" key="3">
    <source>
        <dbReference type="EMBL" id="MCM6776927.1"/>
    </source>
</evidence>
<evidence type="ECO:0000256" key="2">
    <source>
        <dbReference type="SAM" id="Phobius"/>
    </source>
</evidence>
<dbReference type="RefSeq" id="WP_251915429.1">
    <property type="nucleotide sequence ID" value="NZ_JAMRXG010000012.1"/>
</dbReference>
<proteinExistence type="predicted"/>
<gene>
    <name evidence="3" type="ORF">NDR86_25895</name>
</gene>
<keyword evidence="4" id="KW-1185">Reference proteome</keyword>
<name>A0A9X2EA41_9NOCA</name>
<feature type="region of interest" description="Disordered" evidence="1">
    <location>
        <begin position="551"/>
        <end position="601"/>
    </location>
</feature>
<reference evidence="3" key="1">
    <citation type="submission" date="2022-06" db="EMBL/GenBank/DDBJ databases">
        <title>Novel species in genus nocardia.</title>
        <authorList>
            <person name="Li F."/>
        </authorList>
    </citation>
    <scope>NUCLEOTIDE SEQUENCE</scope>
    <source>
        <strain evidence="3">CDC141</strain>
    </source>
</reference>
<dbReference type="AlphaFoldDB" id="A0A9X2EA41"/>
<dbReference type="Pfam" id="PF14362">
    <property type="entry name" value="DUF4407"/>
    <property type="match status" value="1"/>
</dbReference>